<organism evidence="1 2">
    <name type="scientific">Dyadobacter jiangsuensis</name>
    <dbReference type="NCBI Taxonomy" id="1591085"/>
    <lineage>
        <taxon>Bacteria</taxon>
        <taxon>Pseudomonadati</taxon>
        <taxon>Bacteroidota</taxon>
        <taxon>Cytophagia</taxon>
        <taxon>Cytophagales</taxon>
        <taxon>Spirosomataceae</taxon>
        <taxon>Dyadobacter</taxon>
    </lineage>
</organism>
<dbReference type="OrthoDB" id="883074at2"/>
<dbReference type="InterPro" id="IPR026444">
    <property type="entry name" value="Secre_tail"/>
</dbReference>
<dbReference type="NCBIfam" id="TIGR04183">
    <property type="entry name" value="Por_Secre_tail"/>
    <property type="match status" value="1"/>
</dbReference>
<evidence type="ECO:0000313" key="1">
    <source>
        <dbReference type="EMBL" id="PSL30500.1"/>
    </source>
</evidence>
<sequence>MKYFTAYVLLLGIISAETRGQVNTPNGVQVPPSALFAYLDAWPNTNAQLQSFQNDIKNGFYGPSCVVLNDYTRRYNCHGYAWHVSTGGNKIGIDQVTHGGVTPYVSGVNPSYTQTIYNGTQGKLRVRYSGDHSAVTTYDAGKYISKWGAGPLVKHNANDVMPGYGVPSSYWTCKYAPPSTSVYLDGNLISGSFQNTTWGSHSMQIFWGLDPDTGPTFSSTAASTIINNQNSGTVNFTFNGPSNNGGLSIAFCGAPRHSFTFFKPSGAKMQIYPNPAEGEEVITISSETPENIQAVNLDNQVNRITKISLLDDRQRVLQDYLPKAEGKLTTVKLNAGLKGTYFLKATFEDGTVQTKRVLIGK</sequence>
<evidence type="ECO:0000313" key="2">
    <source>
        <dbReference type="Proteomes" id="UP000241964"/>
    </source>
</evidence>
<dbReference type="AlphaFoldDB" id="A0A2P8G943"/>
<keyword evidence="2" id="KW-1185">Reference proteome</keyword>
<reference evidence="1 2" key="1">
    <citation type="submission" date="2018-03" db="EMBL/GenBank/DDBJ databases">
        <title>Genomic Encyclopedia of Archaeal and Bacterial Type Strains, Phase II (KMG-II): from individual species to whole genera.</title>
        <authorList>
            <person name="Goeker M."/>
        </authorList>
    </citation>
    <scope>NUCLEOTIDE SEQUENCE [LARGE SCALE GENOMIC DNA]</scope>
    <source>
        <strain evidence="1 2">DSM 29057</strain>
    </source>
</reference>
<dbReference type="RefSeq" id="WP_106595362.1">
    <property type="nucleotide sequence ID" value="NZ_PYAS01000004.1"/>
</dbReference>
<dbReference type="Proteomes" id="UP000241964">
    <property type="component" value="Unassembled WGS sequence"/>
</dbReference>
<gene>
    <name evidence="1" type="ORF">CLV60_104442</name>
</gene>
<comment type="caution">
    <text evidence="1">The sequence shown here is derived from an EMBL/GenBank/DDBJ whole genome shotgun (WGS) entry which is preliminary data.</text>
</comment>
<name>A0A2P8G943_9BACT</name>
<accession>A0A2P8G943</accession>
<dbReference type="EMBL" id="PYAS01000004">
    <property type="protein sequence ID" value="PSL30500.1"/>
    <property type="molecule type" value="Genomic_DNA"/>
</dbReference>
<protein>
    <submittedName>
        <fullName evidence="1">Putative secreted protein (Por secretion system target)</fullName>
    </submittedName>
</protein>
<proteinExistence type="predicted"/>